<dbReference type="OrthoDB" id="255440at2"/>
<protein>
    <submittedName>
        <fullName evidence="1">Uncharacterized protein</fullName>
    </submittedName>
</protein>
<dbReference type="EMBL" id="CP036433">
    <property type="protein sequence ID" value="QDU95686.1"/>
    <property type="molecule type" value="Genomic_DNA"/>
</dbReference>
<sequence>MTARSAGQVRIKAPRADGAVLIDPPLQQADRLLQANRAGLAEQSEWTGLRARGREQMLALATGYTSSYLDLPEQLPRGDRPVILAGHQPHFFHPGVWFKNFVLSQAAHQCDAVAVNLVIDNDTAAPPSIRTPTGDLHDPRLAVVSYDSGAEAIPYEERGVLDREQFRSFADRLRQTAAPWLQAPLALEMWPDAIEAAERTGNLGAAAAHSRHRWEHRWGLRTLEVPLSQLCQSEAFLTFAWKLLSQPASFAETYNAELAAYRTAHRLRSRSHPVPDLVTEDGWQESPFWIWSADRPRRERLFVKATSAGVELTDRDLWQVHAESPAMLGEHLADVGIKLRPRALVTTMFARLVLSDLFLHGIGGAKYDELTDAIIDRFFGFQAPQYLTVSATCLLPVQRPDVSPADLRAVDRRLRDLTFHPETHALAAHPSNPTVAQLTSQKAAAVAREPAPEELAKRHQQIVQANAGLQPFVASQRQAAEEQRATVQHDLRVNRLLGSREFSYLLFPEQTLRPFLTAAGGRIS</sequence>
<proteinExistence type="predicted"/>
<organism evidence="1 2">
    <name type="scientific">Lignipirellula cremea</name>
    <dbReference type="NCBI Taxonomy" id="2528010"/>
    <lineage>
        <taxon>Bacteria</taxon>
        <taxon>Pseudomonadati</taxon>
        <taxon>Planctomycetota</taxon>
        <taxon>Planctomycetia</taxon>
        <taxon>Pirellulales</taxon>
        <taxon>Pirellulaceae</taxon>
        <taxon>Lignipirellula</taxon>
    </lineage>
</organism>
<dbReference type="AlphaFoldDB" id="A0A518DV22"/>
<dbReference type="KEGG" id="lcre:Pla8534_35030"/>
<keyword evidence="2" id="KW-1185">Reference proteome</keyword>
<gene>
    <name evidence="1" type="ORF">Pla8534_35030</name>
</gene>
<reference evidence="1 2" key="1">
    <citation type="submission" date="2019-02" db="EMBL/GenBank/DDBJ databases">
        <title>Deep-cultivation of Planctomycetes and their phenomic and genomic characterization uncovers novel biology.</title>
        <authorList>
            <person name="Wiegand S."/>
            <person name="Jogler M."/>
            <person name="Boedeker C."/>
            <person name="Pinto D."/>
            <person name="Vollmers J."/>
            <person name="Rivas-Marin E."/>
            <person name="Kohn T."/>
            <person name="Peeters S.H."/>
            <person name="Heuer A."/>
            <person name="Rast P."/>
            <person name="Oberbeckmann S."/>
            <person name="Bunk B."/>
            <person name="Jeske O."/>
            <person name="Meyerdierks A."/>
            <person name="Storesund J.E."/>
            <person name="Kallscheuer N."/>
            <person name="Luecker S."/>
            <person name="Lage O.M."/>
            <person name="Pohl T."/>
            <person name="Merkel B.J."/>
            <person name="Hornburger P."/>
            <person name="Mueller R.-W."/>
            <person name="Bruemmer F."/>
            <person name="Labrenz M."/>
            <person name="Spormann A.M."/>
            <person name="Op den Camp H."/>
            <person name="Overmann J."/>
            <person name="Amann R."/>
            <person name="Jetten M.S.M."/>
            <person name="Mascher T."/>
            <person name="Medema M.H."/>
            <person name="Devos D.P."/>
            <person name="Kaster A.-K."/>
            <person name="Ovreas L."/>
            <person name="Rohde M."/>
            <person name="Galperin M.Y."/>
            <person name="Jogler C."/>
        </authorList>
    </citation>
    <scope>NUCLEOTIDE SEQUENCE [LARGE SCALE GENOMIC DNA]</scope>
    <source>
        <strain evidence="1 2">Pla85_3_4</strain>
    </source>
</reference>
<dbReference type="RefSeq" id="WP_145054396.1">
    <property type="nucleotide sequence ID" value="NZ_CP036433.1"/>
</dbReference>
<evidence type="ECO:0000313" key="2">
    <source>
        <dbReference type="Proteomes" id="UP000317648"/>
    </source>
</evidence>
<accession>A0A518DV22</accession>
<evidence type="ECO:0000313" key="1">
    <source>
        <dbReference type="EMBL" id="QDU95686.1"/>
    </source>
</evidence>
<dbReference type="Proteomes" id="UP000317648">
    <property type="component" value="Chromosome"/>
</dbReference>
<name>A0A518DV22_9BACT</name>